<dbReference type="OrthoDB" id="104167at2"/>
<evidence type="ECO:0000256" key="1">
    <source>
        <dbReference type="ARBA" id="ARBA00023236"/>
    </source>
</evidence>
<dbReference type="PANTHER" id="PTHR32182:SF22">
    <property type="entry name" value="ATP-DEPENDENT ENDONUCLEASE, OLD FAMILY-RELATED"/>
    <property type="match status" value="1"/>
</dbReference>
<evidence type="ECO:0000313" key="3">
    <source>
        <dbReference type="EMBL" id="SHJ86761.1"/>
    </source>
</evidence>
<dbReference type="InterPro" id="IPR027417">
    <property type="entry name" value="P-loop_NTPase"/>
</dbReference>
<dbReference type="GO" id="GO:0006302">
    <property type="term" value="P:double-strand break repair"/>
    <property type="evidence" value="ECO:0007669"/>
    <property type="project" value="TreeGrafter"/>
</dbReference>
<dbReference type="Proteomes" id="UP000184452">
    <property type="component" value="Unassembled WGS sequence"/>
</dbReference>
<organism evidence="3 4">
    <name type="scientific">Nocardiopsis flavescens</name>
    <dbReference type="NCBI Taxonomy" id="758803"/>
    <lineage>
        <taxon>Bacteria</taxon>
        <taxon>Bacillati</taxon>
        <taxon>Actinomycetota</taxon>
        <taxon>Actinomycetes</taxon>
        <taxon>Streptosporangiales</taxon>
        <taxon>Nocardiopsidaceae</taxon>
        <taxon>Nocardiopsis</taxon>
    </lineage>
</organism>
<dbReference type="InterPro" id="IPR014555">
    <property type="entry name" value="RecF-like"/>
</dbReference>
<dbReference type="STRING" id="758803.SAMN05421803_110211"/>
<keyword evidence="1" id="KW-0227">DNA damage</keyword>
<dbReference type="AlphaFoldDB" id="A0A1M6MTF0"/>
<reference evidence="3 4" key="1">
    <citation type="submission" date="2016-11" db="EMBL/GenBank/DDBJ databases">
        <authorList>
            <person name="Jaros S."/>
            <person name="Januszkiewicz K."/>
            <person name="Wedrychowicz H."/>
        </authorList>
    </citation>
    <scope>NUCLEOTIDE SEQUENCE [LARGE SCALE GENOMIC DNA]</scope>
    <source>
        <strain evidence="3 4">CGMCC 4.5723</strain>
    </source>
</reference>
<evidence type="ECO:0000313" key="4">
    <source>
        <dbReference type="Proteomes" id="UP000184452"/>
    </source>
</evidence>
<dbReference type="GO" id="GO:0016887">
    <property type="term" value="F:ATP hydrolysis activity"/>
    <property type="evidence" value="ECO:0007669"/>
    <property type="project" value="InterPro"/>
</dbReference>
<protein>
    <submittedName>
        <fullName evidence="3">Predicted ATPase</fullName>
    </submittedName>
</protein>
<dbReference type="PANTHER" id="PTHR32182">
    <property type="entry name" value="DNA REPLICATION AND REPAIR PROTEIN RECF"/>
    <property type="match status" value="1"/>
</dbReference>
<dbReference type="GO" id="GO:0009432">
    <property type="term" value="P:SOS response"/>
    <property type="evidence" value="ECO:0007669"/>
    <property type="project" value="UniProtKB-KW"/>
</dbReference>
<accession>A0A1M6MTF0</accession>
<proteinExistence type="predicted"/>
<dbReference type="InterPro" id="IPR003959">
    <property type="entry name" value="ATPase_AAA_core"/>
</dbReference>
<keyword evidence="1" id="KW-0742">SOS response</keyword>
<dbReference type="EMBL" id="FQZK01000010">
    <property type="protein sequence ID" value="SHJ86761.1"/>
    <property type="molecule type" value="Genomic_DNA"/>
</dbReference>
<dbReference type="RefSeq" id="WP_073380476.1">
    <property type="nucleotide sequence ID" value="NZ_FQZK01000010.1"/>
</dbReference>
<dbReference type="GO" id="GO:0005524">
    <property type="term" value="F:ATP binding"/>
    <property type="evidence" value="ECO:0007669"/>
    <property type="project" value="InterPro"/>
</dbReference>
<dbReference type="Pfam" id="PF13304">
    <property type="entry name" value="AAA_21"/>
    <property type="match status" value="2"/>
</dbReference>
<evidence type="ECO:0000259" key="2">
    <source>
        <dbReference type="Pfam" id="PF13304"/>
    </source>
</evidence>
<dbReference type="PIRSF" id="PIRSF029347">
    <property type="entry name" value="RecF"/>
    <property type="match status" value="1"/>
</dbReference>
<dbReference type="SUPFAM" id="SSF52540">
    <property type="entry name" value="P-loop containing nucleoside triphosphate hydrolases"/>
    <property type="match status" value="1"/>
</dbReference>
<feature type="domain" description="ATPase AAA-type core" evidence="2">
    <location>
        <begin position="230"/>
        <end position="318"/>
    </location>
</feature>
<keyword evidence="4" id="KW-1185">Reference proteome</keyword>
<name>A0A1M6MTF0_9ACTN</name>
<gene>
    <name evidence="3" type="ORF">SAMN05421803_110211</name>
</gene>
<dbReference type="GO" id="GO:0000731">
    <property type="term" value="P:DNA synthesis involved in DNA repair"/>
    <property type="evidence" value="ECO:0007669"/>
    <property type="project" value="TreeGrafter"/>
</dbReference>
<sequence>MERRRLSSLTIEGLTSIRSATVELGDVNVLVGANGSGKSNFISALEMVGRIADGRMGLHALQSGGASNLLYKGPEPSGEVALKLVFEEVTYEATLTPTKDDALIFNGEKIAARAEGSASSTNVEVTGGSKESILFDVGTGNTTASPAMREISEAVLDQLTGCRVFHFNDTGPQAPVKGNGSTADNLALHPDAANLAAVLMRLRDDEPGVYGRILRDIRGIAPFLRDFVLVEQNERVRLRWTQQDSENVFPASAMSDGTLRFVCLATLLNMPGRPGIIVLDEPELGLHPYAIVQLGEMVRAAAVDSQIVIATQSVTLIDQVALEDLVVVEREAGASTFRRPVAEELRMWLEEYSLGELWQKNLLGGRPRSERR</sequence>
<feature type="domain" description="ATPase AAA-type core" evidence="2">
    <location>
        <begin position="27"/>
        <end position="101"/>
    </location>
</feature>
<dbReference type="Gene3D" id="3.40.50.300">
    <property type="entry name" value="P-loop containing nucleotide triphosphate hydrolases"/>
    <property type="match status" value="2"/>
</dbReference>